<dbReference type="InterPro" id="IPR000276">
    <property type="entry name" value="GPCR_Rhodpsn"/>
</dbReference>
<keyword evidence="3 8" id="KW-1133">Transmembrane helix</keyword>
<keyword evidence="5 8" id="KW-0472">Membrane</keyword>
<keyword evidence="11" id="KW-1185">Reference proteome</keyword>
<feature type="transmembrane region" description="Helical" evidence="8">
    <location>
        <begin position="268"/>
        <end position="291"/>
    </location>
</feature>
<name>A0A816DQZ1_ADIRI</name>
<keyword evidence="4" id="KW-0297">G-protein coupled receptor</keyword>
<organism evidence="10 11">
    <name type="scientific">Adineta ricciae</name>
    <name type="common">Rotifer</name>
    <dbReference type="NCBI Taxonomy" id="249248"/>
    <lineage>
        <taxon>Eukaryota</taxon>
        <taxon>Metazoa</taxon>
        <taxon>Spiralia</taxon>
        <taxon>Gnathifera</taxon>
        <taxon>Rotifera</taxon>
        <taxon>Eurotatoria</taxon>
        <taxon>Bdelloidea</taxon>
        <taxon>Adinetida</taxon>
        <taxon>Adinetidae</taxon>
        <taxon>Adineta</taxon>
    </lineage>
</organism>
<evidence type="ECO:0000256" key="1">
    <source>
        <dbReference type="ARBA" id="ARBA00004141"/>
    </source>
</evidence>
<dbReference type="SUPFAM" id="SSF81321">
    <property type="entry name" value="Family A G protein-coupled receptor-like"/>
    <property type="match status" value="1"/>
</dbReference>
<evidence type="ECO:0000259" key="9">
    <source>
        <dbReference type="PROSITE" id="PS50262"/>
    </source>
</evidence>
<dbReference type="EMBL" id="CAJNOR010009062">
    <property type="protein sequence ID" value="CAF1640714.1"/>
    <property type="molecule type" value="Genomic_DNA"/>
</dbReference>
<evidence type="ECO:0000256" key="4">
    <source>
        <dbReference type="ARBA" id="ARBA00023040"/>
    </source>
</evidence>
<accession>A0A816DQZ1</accession>
<dbReference type="PANTHER" id="PTHR24243">
    <property type="entry name" value="G-PROTEIN COUPLED RECEPTOR"/>
    <property type="match status" value="1"/>
</dbReference>
<keyword evidence="6" id="KW-0675">Receptor</keyword>
<comment type="caution">
    <text evidence="10">The sequence shown here is derived from an EMBL/GenBank/DDBJ whole genome shotgun (WGS) entry which is preliminary data.</text>
</comment>
<evidence type="ECO:0000313" key="11">
    <source>
        <dbReference type="Proteomes" id="UP000663828"/>
    </source>
</evidence>
<dbReference type="InterPro" id="IPR017452">
    <property type="entry name" value="GPCR_Rhodpsn_7TM"/>
</dbReference>
<feature type="transmembrane region" description="Helical" evidence="8">
    <location>
        <begin position="129"/>
        <end position="148"/>
    </location>
</feature>
<evidence type="ECO:0000256" key="5">
    <source>
        <dbReference type="ARBA" id="ARBA00023136"/>
    </source>
</evidence>
<dbReference type="PANTHER" id="PTHR24243:SF208">
    <property type="entry name" value="PYROKININ-1 RECEPTOR"/>
    <property type="match status" value="1"/>
</dbReference>
<evidence type="ECO:0000256" key="2">
    <source>
        <dbReference type="ARBA" id="ARBA00022692"/>
    </source>
</evidence>
<dbReference type="PROSITE" id="PS50262">
    <property type="entry name" value="G_PROTEIN_RECEP_F1_2"/>
    <property type="match status" value="1"/>
</dbReference>
<feature type="transmembrane region" description="Helical" evidence="8">
    <location>
        <begin position="91"/>
        <end position="109"/>
    </location>
</feature>
<comment type="subcellular location">
    <subcellularLocation>
        <location evidence="1">Membrane</location>
        <topology evidence="1">Multi-pass membrane protein</topology>
    </subcellularLocation>
</comment>
<dbReference type="Gene3D" id="1.20.1070.10">
    <property type="entry name" value="Rhodopsin 7-helix transmembrane proteins"/>
    <property type="match status" value="1"/>
</dbReference>
<gene>
    <name evidence="10" type="ORF">XAT740_LOCUS53266</name>
</gene>
<dbReference type="AlphaFoldDB" id="A0A816DQZ1"/>
<evidence type="ECO:0000256" key="3">
    <source>
        <dbReference type="ARBA" id="ARBA00022989"/>
    </source>
</evidence>
<keyword evidence="2 8" id="KW-0812">Transmembrane</keyword>
<feature type="transmembrane region" description="Helical" evidence="8">
    <location>
        <begin position="20"/>
        <end position="37"/>
    </location>
</feature>
<evidence type="ECO:0000313" key="10">
    <source>
        <dbReference type="EMBL" id="CAF1640714.1"/>
    </source>
</evidence>
<dbReference type="GO" id="GO:0005886">
    <property type="term" value="C:plasma membrane"/>
    <property type="evidence" value="ECO:0007669"/>
    <property type="project" value="TreeGrafter"/>
</dbReference>
<evidence type="ECO:0000256" key="7">
    <source>
        <dbReference type="ARBA" id="ARBA00023224"/>
    </source>
</evidence>
<reference evidence="10" key="1">
    <citation type="submission" date="2021-02" db="EMBL/GenBank/DDBJ databases">
        <authorList>
            <person name="Nowell W R."/>
        </authorList>
    </citation>
    <scope>NUCLEOTIDE SEQUENCE</scope>
</reference>
<evidence type="ECO:0000256" key="8">
    <source>
        <dbReference type="SAM" id="Phobius"/>
    </source>
</evidence>
<evidence type="ECO:0000256" key="6">
    <source>
        <dbReference type="ARBA" id="ARBA00023170"/>
    </source>
</evidence>
<feature type="transmembrane region" description="Helical" evidence="8">
    <location>
        <begin position="168"/>
        <end position="194"/>
    </location>
</feature>
<feature type="transmembrane region" description="Helical" evidence="8">
    <location>
        <begin position="228"/>
        <end position="248"/>
    </location>
</feature>
<dbReference type="Pfam" id="PF00001">
    <property type="entry name" value="7tm_1"/>
    <property type="match status" value="1"/>
</dbReference>
<keyword evidence="7" id="KW-0807">Transducer</keyword>
<protein>
    <recommendedName>
        <fullName evidence="9">G-protein coupled receptors family 1 profile domain-containing protein</fullName>
    </recommendedName>
</protein>
<sequence>MSFAASLPLAQQYFTRYGMTTYVILGSIGSFFNIVMFSQSNYRRTPCALYILAMSFSGIWGLNISAVPIIWGLDHPSPFLYNQVSCGMFFYFRHSLNQMLRTFFVLVCADRYACCSDRPKIRAFSQYKVAIRIIPAVWIFWFLVPIFPTLLRTLSNGVCDSKPGVYDIIYTVYIISTTGILPLIGMILFGILMFNSLRKMRRRVLPNTASEPGTVKFRKRDRDMMKMLLIELIICTITLSPNTITHIYKSATTNEVRTKDRQQIETFFYFLSRLFLLYLANTYSFWVYIVISKTYRTELKNLFIKWYHYICQ</sequence>
<feature type="transmembrane region" description="Helical" evidence="8">
    <location>
        <begin position="49"/>
        <end position="71"/>
    </location>
</feature>
<dbReference type="Proteomes" id="UP000663828">
    <property type="component" value="Unassembled WGS sequence"/>
</dbReference>
<dbReference type="GO" id="GO:0004930">
    <property type="term" value="F:G protein-coupled receptor activity"/>
    <property type="evidence" value="ECO:0007669"/>
    <property type="project" value="UniProtKB-KW"/>
</dbReference>
<proteinExistence type="predicted"/>
<feature type="domain" description="G-protein coupled receptors family 1 profile" evidence="9">
    <location>
        <begin position="29"/>
        <end position="288"/>
    </location>
</feature>